<dbReference type="RefSeq" id="WP_220645237.1">
    <property type="nucleotide sequence ID" value="NZ_CP080647.1"/>
</dbReference>
<keyword evidence="2" id="KW-1185">Reference proteome</keyword>
<sequence length="202" mass="22173">MAFSDPQHDARERIAHTARTVQHTRTAQMAIRLLLTRGIRPQVTRSRPTEPPWVDVTFSHGATSVRWSNTYYRNGHSLRFKLLPLTLAPIVLAAVGSAPDSELATFHDPTDFKGDAARWLDEQTAGLLGAADSRPMPGYDEEASDTPIYTSELSGRWQVEGIALLELSGPDMTAVCNLEVLRLSEAAAHAAITAYAGQIPRR</sequence>
<dbReference type="EMBL" id="CP080647">
    <property type="protein sequence ID" value="QYX76102.1"/>
    <property type="molecule type" value="Genomic_DNA"/>
</dbReference>
<evidence type="ECO:0000313" key="2">
    <source>
        <dbReference type="Proteomes" id="UP000827138"/>
    </source>
</evidence>
<name>A0ABX8XKG8_9ACTN</name>
<gene>
    <name evidence="1" type="ORF">K1J60_05915</name>
</gene>
<dbReference type="Proteomes" id="UP000827138">
    <property type="component" value="Chromosome"/>
</dbReference>
<reference evidence="1 2" key="1">
    <citation type="submission" date="2021-08" db="EMBL/GenBank/DDBJ databases">
        <authorList>
            <person name="Ping M."/>
        </authorList>
    </citation>
    <scope>NUCLEOTIDE SEQUENCE [LARGE SCALE GENOMIC DNA]</scope>
    <source>
        <strain evidence="1 2">MG28</strain>
    </source>
</reference>
<proteinExistence type="predicted"/>
<accession>A0ABX8XKG8</accession>
<evidence type="ECO:0000313" key="1">
    <source>
        <dbReference type="EMBL" id="QYX76102.1"/>
    </source>
</evidence>
<organism evidence="1 2">
    <name type="scientific">Streptomyces akebiae</name>
    <dbReference type="NCBI Taxonomy" id="2865673"/>
    <lineage>
        <taxon>Bacteria</taxon>
        <taxon>Bacillati</taxon>
        <taxon>Actinomycetota</taxon>
        <taxon>Actinomycetes</taxon>
        <taxon>Kitasatosporales</taxon>
        <taxon>Streptomycetaceae</taxon>
        <taxon>Streptomyces</taxon>
    </lineage>
</organism>
<protein>
    <submittedName>
        <fullName evidence="1">Uncharacterized protein</fullName>
    </submittedName>
</protein>